<evidence type="ECO:0000313" key="3">
    <source>
        <dbReference type="Proteomes" id="UP000518752"/>
    </source>
</evidence>
<evidence type="ECO:0000313" key="2">
    <source>
        <dbReference type="EMBL" id="KAF5390402.1"/>
    </source>
</evidence>
<dbReference type="AlphaFoldDB" id="A0A8H5HVN6"/>
<name>A0A8H5HVN6_9AGAR</name>
<feature type="region of interest" description="Disordered" evidence="1">
    <location>
        <begin position="421"/>
        <end position="464"/>
    </location>
</feature>
<feature type="compositionally biased region" description="Polar residues" evidence="1">
    <location>
        <begin position="7"/>
        <end position="23"/>
    </location>
</feature>
<dbReference type="Proteomes" id="UP000518752">
    <property type="component" value="Unassembled WGS sequence"/>
</dbReference>
<keyword evidence="3" id="KW-1185">Reference proteome</keyword>
<gene>
    <name evidence="2" type="ORF">D9757_005196</name>
</gene>
<feature type="region of interest" description="Disordered" evidence="1">
    <location>
        <begin position="1"/>
        <end position="29"/>
    </location>
</feature>
<evidence type="ECO:0000256" key="1">
    <source>
        <dbReference type="SAM" id="MobiDB-lite"/>
    </source>
</evidence>
<feature type="compositionally biased region" description="Polar residues" evidence="1">
    <location>
        <begin position="355"/>
        <end position="379"/>
    </location>
</feature>
<dbReference type="EMBL" id="JAACJN010000015">
    <property type="protein sequence ID" value="KAF5390402.1"/>
    <property type="molecule type" value="Genomic_DNA"/>
</dbReference>
<organism evidence="2 3">
    <name type="scientific">Collybiopsis confluens</name>
    <dbReference type="NCBI Taxonomy" id="2823264"/>
    <lineage>
        <taxon>Eukaryota</taxon>
        <taxon>Fungi</taxon>
        <taxon>Dikarya</taxon>
        <taxon>Basidiomycota</taxon>
        <taxon>Agaricomycotina</taxon>
        <taxon>Agaricomycetes</taxon>
        <taxon>Agaricomycetidae</taxon>
        <taxon>Agaricales</taxon>
        <taxon>Marasmiineae</taxon>
        <taxon>Omphalotaceae</taxon>
        <taxon>Collybiopsis</taxon>
    </lineage>
</organism>
<sequence>MTALPTPKSTQDQPASSTGSAVSYSLPAAAAGPGNANGLTLPVSCISDDPSAEEFCLDCEIRDQDMADVDVTSPGVWERESDFDFEELKHVEEEEAIGITSIESLYRPKSKGTGALTAKNLELFLSTDRSTVKFRQEALSIYIGSQRRLLEYGPESRVSIASRGELTASPATAISSPPTEPVAVVEDWVVDQLANRVSSPDTSMPSSIFPSLISESAPSTPTPVETNLEVYNPPVRQHCFDIDRVSPSDECWLGPTMQSATDTTLDRQKLIKPIHEELVQGMNVNEGESFFATSKPNLISQSSTLELRDLVGDICVKFSRQCPYIQGGFALDAPDGGGPDPSPSPAAPSTLVVNQASVSPSHSDNPSIASIDDNLTSFTGPLPGGNDPDKAKRVPKESFMMSSDSEGYQGISVKVASQQLESNVIPKPSPRVRRRRKRRSSKSVGSDVDWNSSSEMVENDPPDPSLSLVNKEQVVYTLFLILQLRASHTLGSQFQKSDEQVLSRESKV</sequence>
<accession>A0A8H5HVN6</accession>
<protein>
    <submittedName>
        <fullName evidence="2">Uncharacterized protein</fullName>
    </submittedName>
</protein>
<feature type="region of interest" description="Disordered" evidence="1">
    <location>
        <begin position="355"/>
        <end position="393"/>
    </location>
</feature>
<feature type="compositionally biased region" description="Basic residues" evidence="1">
    <location>
        <begin position="430"/>
        <end position="441"/>
    </location>
</feature>
<comment type="caution">
    <text evidence="2">The sequence shown here is derived from an EMBL/GenBank/DDBJ whole genome shotgun (WGS) entry which is preliminary data.</text>
</comment>
<reference evidence="2 3" key="1">
    <citation type="journal article" date="2020" name="ISME J.">
        <title>Uncovering the hidden diversity of litter-decomposition mechanisms in mushroom-forming fungi.</title>
        <authorList>
            <person name="Floudas D."/>
            <person name="Bentzer J."/>
            <person name="Ahren D."/>
            <person name="Johansson T."/>
            <person name="Persson P."/>
            <person name="Tunlid A."/>
        </authorList>
    </citation>
    <scope>NUCLEOTIDE SEQUENCE [LARGE SCALE GENOMIC DNA]</scope>
    <source>
        <strain evidence="2 3">CBS 406.79</strain>
    </source>
</reference>
<dbReference type="OrthoDB" id="3013446at2759"/>
<proteinExistence type="predicted"/>